<feature type="transmembrane region" description="Helical" evidence="1">
    <location>
        <begin position="21"/>
        <end position="43"/>
    </location>
</feature>
<dbReference type="PANTHER" id="PTHR40047:SF1">
    <property type="entry name" value="UPF0703 PROTEIN YCGQ"/>
    <property type="match status" value="1"/>
</dbReference>
<feature type="domain" description="DUF1980" evidence="3">
    <location>
        <begin position="132"/>
        <end position="269"/>
    </location>
</feature>
<dbReference type="AlphaFoldDB" id="A0A6B8RY72"/>
<keyword evidence="5" id="KW-1185">Reference proteome</keyword>
<keyword evidence="1" id="KW-0472">Membrane</keyword>
<evidence type="ECO:0000313" key="5">
    <source>
        <dbReference type="Proteomes" id="UP000426246"/>
    </source>
</evidence>
<evidence type="ECO:0000259" key="2">
    <source>
        <dbReference type="Pfam" id="PF09323"/>
    </source>
</evidence>
<dbReference type="InterPro" id="IPR048493">
    <property type="entry name" value="DUF1980_N"/>
</dbReference>
<organism evidence="4 5">
    <name type="scientific">Paenibacillus psychroresistens</name>
    <dbReference type="NCBI Taxonomy" id="1778678"/>
    <lineage>
        <taxon>Bacteria</taxon>
        <taxon>Bacillati</taxon>
        <taxon>Bacillota</taxon>
        <taxon>Bacilli</taxon>
        <taxon>Bacillales</taxon>
        <taxon>Paenibacillaceae</taxon>
        <taxon>Paenibacillus</taxon>
    </lineage>
</organism>
<name>A0A6B8RY72_9BACL</name>
<dbReference type="OrthoDB" id="9770408at2"/>
<proteinExistence type="predicted"/>
<dbReference type="EMBL" id="CP034235">
    <property type="protein sequence ID" value="QGR00047.1"/>
    <property type="molecule type" value="Genomic_DNA"/>
</dbReference>
<dbReference type="Proteomes" id="UP000426246">
    <property type="component" value="Chromosome"/>
</dbReference>
<evidence type="ECO:0000313" key="4">
    <source>
        <dbReference type="EMBL" id="QGR00047.1"/>
    </source>
</evidence>
<reference evidence="5" key="1">
    <citation type="submission" date="2018-11" db="EMBL/GenBank/DDBJ databases">
        <title>Complete genome sequence of Paenibacillus sp. ML311-T8.</title>
        <authorList>
            <person name="Nam Y.-D."/>
            <person name="Kang J."/>
            <person name="Chung W.-H."/>
            <person name="Park Y.S."/>
        </authorList>
    </citation>
    <scope>NUCLEOTIDE SEQUENCE [LARGE SCALE GENOMIC DNA]</scope>
    <source>
        <strain evidence="5">ML311-T8</strain>
    </source>
</reference>
<dbReference type="KEGG" id="ppsc:EHS13_11685"/>
<dbReference type="InterPro" id="IPR048447">
    <property type="entry name" value="DUF1980_C"/>
</dbReference>
<feature type="transmembrane region" description="Helical" evidence="1">
    <location>
        <begin position="63"/>
        <end position="83"/>
    </location>
</feature>
<dbReference type="InterPro" id="IPR015402">
    <property type="entry name" value="DUF1980"/>
</dbReference>
<keyword evidence="1" id="KW-0812">Transmembrane</keyword>
<dbReference type="PANTHER" id="PTHR40047">
    <property type="entry name" value="UPF0703 PROTEIN YCGQ"/>
    <property type="match status" value="1"/>
</dbReference>
<evidence type="ECO:0000259" key="3">
    <source>
        <dbReference type="Pfam" id="PF21537"/>
    </source>
</evidence>
<keyword evidence="1" id="KW-1133">Transmembrane helix</keyword>
<dbReference type="InterPro" id="IPR052955">
    <property type="entry name" value="UPF0703_membrane_permease"/>
</dbReference>
<feature type="domain" description="DUF1980" evidence="2">
    <location>
        <begin position="1"/>
        <end position="99"/>
    </location>
</feature>
<dbReference type="NCBIfam" id="TIGR03943">
    <property type="entry name" value="TIGR03943 family putative permease subunit"/>
    <property type="match status" value="1"/>
</dbReference>
<evidence type="ECO:0000256" key="1">
    <source>
        <dbReference type="SAM" id="Phobius"/>
    </source>
</evidence>
<sequence length="276" mass="30947">MYILYLVKSDNILYYIAPRNIIYVKLSAIGFYAIAVYQIFLAINSYMGRKVDCECDHPPSRSIIRNTAAYSLFILPLLLGFLLPNSAMGSALAAKRGVNLSSSLTSSNSVTLNKPSVIPTAAEIDPKLKALFKSDKYDEGFAQLGMKLYKKDLIQVKEEGFIETLTSLDMFMNNFIGKKIEISGFVYREDDMQDNQFVVARFSIQCCTADGSPFGMMVKFDQGQKLAKDTWVKITGTINKSTYRGNEIMTLVADKVEKTTPAKSQYVYPNYDYVGD</sequence>
<gene>
    <name evidence="4" type="ORF">EHS13_11685</name>
</gene>
<dbReference type="Pfam" id="PF21537">
    <property type="entry name" value="DUF1980_C"/>
    <property type="match status" value="1"/>
</dbReference>
<accession>A0A6B8RY72</accession>
<protein>
    <submittedName>
        <fullName evidence="4">TIGR03943 family protein</fullName>
    </submittedName>
</protein>
<dbReference type="Pfam" id="PF09323">
    <property type="entry name" value="DUF1980"/>
    <property type="match status" value="1"/>
</dbReference>